<dbReference type="PANTHER" id="PTHR22642">
    <property type="entry name" value="IMIDAZOLONEPROPIONASE"/>
    <property type="match status" value="1"/>
</dbReference>
<reference evidence="2" key="1">
    <citation type="submission" date="2014-06" db="EMBL/GenBank/DDBJ databases">
        <authorList>
            <person name="Le Roux Frederique"/>
        </authorList>
    </citation>
    <scope>NUCLEOTIDE SEQUENCE [LARGE SCALE GENOMIC DNA]</scope>
    <source>
        <strain evidence="2">J5-5</strain>
    </source>
</reference>
<dbReference type="InterPro" id="IPR011059">
    <property type="entry name" value="Metal-dep_hydrolase_composite"/>
</dbReference>
<keyword evidence="1" id="KW-0378">Hydrolase</keyword>
<dbReference type="GO" id="GO:0016810">
    <property type="term" value="F:hydrolase activity, acting on carbon-nitrogen (but not peptide) bonds"/>
    <property type="evidence" value="ECO:0007669"/>
    <property type="project" value="InterPro"/>
</dbReference>
<dbReference type="SUPFAM" id="SSF51556">
    <property type="entry name" value="Metallo-dependent hydrolases"/>
    <property type="match status" value="1"/>
</dbReference>
<dbReference type="InterPro" id="IPR033932">
    <property type="entry name" value="YtcJ-like"/>
</dbReference>
<sequence>MIARIFRKLFSSETNTSSTSSSNAQVSTMNNNQTLYFGGSILTMNDDNPSVESVVTENGHIIAVGAEQNLKAQYPKAKLHDLAGQTLMPSFIENHSHILLCGNMESMHDLSFFKYQKQDEMMAAFRAMTPNKDGWLMGIGWDVKKQQIPSLAEIDATHPELPMFITMQGHGGWLNSKAMEELSITKDCEVPPNSEYIKDENGELTGMILGQAAVMHAYKGTFPTPEVRDVVAASQQYARQGITVTSDLMIMSPKTLGTLVEASRDDNFNVRVVGGIVNNYPDFAQVIAQRAEYQTDKFRIGFLKAFTDGSVQGGNAATKLEYQNDEFKNLPRPLWGTQEIFNQTAGAAAQLGIDFVFHANGEQALSAALDAVEHARTTAQENGHDVSNFMSLAHHLSLTETPQFERMKALNTRPSFIMGHLYWTGGQIIHDYFKDEDLHHTFKVKTAVDHGLHPTLHNDAPVTPTAPWQSIKTAVTRETYTGDVLNAEEAITVEQALKGYTLWAAEQFKIEDTHGTLEAGKVADMMIIDRNPLNISPNQLDKVAVRTTIMAGNVTYQA</sequence>
<dbReference type="InterPro" id="IPR032466">
    <property type="entry name" value="Metal_Hydrolase"/>
</dbReference>
<organism evidence="1 2">
    <name type="scientific">Vibrio crassostreae</name>
    <dbReference type="NCBI Taxonomy" id="246167"/>
    <lineage>
        <taxon>Bacteria</taxon>
        <taxon>Pseudomonadati</taxon>
        <taxon>Pseudomonadota</taxon>
        <taxon>Gammaproteobacteria</taxon>
        <taxon>Vibrionales</taxon>
        <taxon>Vibrionaceae</taxon>
        <taxon>Vibrio</taxon>
    </lineage>
</organism>
<dbReference type="CDD" id="cd01300">
    <property type="entry name" value="YtcJ_like"/>
    <property type="match status" value="1"/>
</dbReference>
<dbReference type="Gene3D" id="3.10.310.70">
    <property type="match status" value="1"/>
</dbReference>
<dbReference type="Proteomes" id="UP000049495">
    <property type="component" value="Unassembled WGS sequence"/>
</dbReference>
<protein>
    <submittedName>
        <fullName evidence="1">Putative Amidohydrolase 3</fullName>
    </submittedName>
</protein>
<dbReference type="GeneID" id="93902342"/>
<name>A0A4R3PDP5_9VIBR</name>
<dbReference type="EMBL" id="CCJV01000045">
    <property type="protein sequence ID" value="CDT05484.1"/>
    <property type="molecule type" value="Genomic_DNA"/>
</dbReference>
<gene>
    <name evidence="1" type="ORF">VCR5J5_1390011</name>
</gene>
<dbReference type="SUPFAM" id="SSF51338">
    <property type="entry name" value="Composite domain of metallo-dependent hydrolases"/>
    <property type="match status" value="1"/>
</dbReference>
<dbReference type="PANTHER" id="PTHR22642:SF2">
    <property type="entry name" value="PROTEIN LONG AFTER FAR-RED 3"/>
    <property type="match status" value="1"/>
</dbReference>
<dbReference type="AlphaFoldDB" id="A0A4R3PDP5"/>
<comment type="caution">
    <text evidence="1">The sequence shown here is derived from an EMBL/GenBank/DDBJ whole genome shotgun (WGS) entry which is preliminary data.</text>
</comment>
<dbReference type="Pfam" id="PF07969">
    <property type="entry name" value="Amidohydro_3"/>
    <property type="match status" value="1"/>
</dbReference>
<accession>A0A4R3PDP5</accession>
<dbReference type="Gene3D" id="3.20.20.140">
    <property type="entry name" value="Metal-dependent hydrolases"/>
    <property type="match status" value="1"/>
</dbReference>
<evidence type="ECO:0000313" key="1">
    <source>
        <dbReference type="EMBL" id="CDT05484.1"/>
    </source>
</evidence>
<proteinExistence type="predicted"/>
<dbReference type="InterPro" id="IPR013108">
    <property type="entry name" value="Amidohydro_3"/>
</dbReference>
<evidence type="ECO:0000313" key="2">
    <source>
        <dbReference type="Proteomes" id="UP000049495"/>
    </source>
</evidence>
<dbReference type="Gene3D" id="2.30.40.10">
    <property type="entry name" value="Urease, subunit C, domain 1"/>
    <property type="match status" value="1"/>
</dbReference>
<dbReference type="RefSeq" id="WP_080967417.1">
    <property type="nucleotide sequence ID" value="NZ_AP025477.1"/>
</dbReference>